<feature type="transmembrane region" description="Helical" evidence="15">
    <location>
        <begin position="109"/>
        <end position="126"/>
    </location>
</feature>
<evidence type="ECO:0000256" key="10">
    <source>
        <dbReference type="ARBA" id="ARBA00022842"/>
    </source>
</evidence>
<evidence type="ECO:0000256" key="1">
    <source>
        <dbReference type="ARBA" id="ARBA00004651"/>
    </source>
</evidence>
<keyword evidence="3" id="KW-0813">Transport</keyword>
<feature type="domain" description="P-type ATPase A" evidence="16">
    <location>
        <begin position="138"/>
        <end position="238"/>
    </location>
</feature>
<keyword evidence="14 15" id="KW-0472">Membrane</keyword>
<keyword evidence="9 15" id="KW-0067">ATP-binding</keyword>
<evidence type="ECO:0000256" key="12">
    <source>
        <dbReference type="ARBA" id="ARBA00022989"/>
    </source>
</evidence>
<protein>
    <submittedName>
        <fullName evidence="17">ATPase</fullName>
    </submittedName>
</protein>
<dbReference type="CDD" id="cd07551">
    <property type="entry name" value="P-type_ATPase_HM_ZosA_PfeT-like"/>
    <property type="match status" value="1"/>
</dbReference>
<dbReference type="PRINTS" id="PR00119">
    <property type="entry name" value="CATATPASE"/>
</dbReference>
<dbReference type="EMBL" id="BJXX01000117">
    <property type="protein sequence ID" value="GEN35129.1"/>
    <property type="molecule type" value="Genomic_DNA"/>
</dbReference>
<keyword evidence="8 15" id="KW-0547">Nucleotide-binding</keyword>
<dbReference type="Gene3D" id="3.40.50.1000">
    <property type="entry name" value="HAD superfamily/HAD-like"/>
    <property type="match status" value="1"/>
</dbReference>
<sequence>MNEIKSTCAPAVSVKPNNGTDWQQTLKRHGEGIAAVVCGVLTFGAWMTQSSGTVWSFVLYVLAYFIGGYAKAKEGLVTLFKERELDVNLLMLLAAIGAASIGYWFEGAILIFIFSLSGALESYTLSRSYRDIESLMDLRPETALRYKDGVETRIKIEELSVGDLIIVKPGERIPADGTIREGVSSVNQASITGESIPVEKEKDDTVFAGTLNGEGSLLIEVGSESESSLFSKIIQLVQDAQSEMPPSQQFIERFEGLYAKTVVGITLLLMLIPHYALGWTWSETLYRAMVFLVVASPCALVASIMPAMLSAISNSARRGVLFKGGAHLENLAGVRAIAFDKTGTLTMGRPQVTDIVPLQDYSEEELLWITGSIESLSEHPIGRAITEKAQNTGRQLARPQNLQAVTGFGVVAEFEGQTWKVGKEAFVDMASENKELFGLLSRLEAEGKTVIFAQNDRGIAGLLAVQDTLRAEAKETVAQLRELGITVVMLTGDKRSTAEAMAAEAGVDEVYAELLPQQKVESVKALKEKYGKVAMIGDGVNDAPALATASVGIAMGNAGSDVALDTADLVLMNDDLTKIPVAIRLGKKAGRIIKQNIAFSLGIIILLILSNFAQSLTLPLGVIGHEGSTILVILNGLRLLKSS</sequence>
<dbReference type="NCBIfam" id="TIGR01494">
    <property type="entry name" value="ATPase_P-type"/>
    <property type="match status" value="1"/>
</dbReference>
<reference evidence="17 18" key="1">
    <citation type="submission" date="2019-07" db="EMBL/GenBank/DDBJ databases">
        <title>Whole genome shotgun sequence of Aneurinibacillus danicus NBRC 102444.</title>
        <authorList>
            <person name="Hosoyama A."/>
            <person name="Uohara A."/>
            <person name="Ohji S."/>
            <person name="Ichikawa N."/>
        </authorList>
    </citation>
    <scope>NUCLEOTIDE SEQUENCE [LARGE SCALE GENOMIC DNA]</scope>
    <source>
        <strain evidence="17 18">NBRC 102444</strain>
    </source>
</reference>
<dbReference type="SFLD" id="SFLDF00027">
    <property type="entry name" value="p-type_atpase"/>
    <property type="match status" value="1"/>
</dbReference>
<evidence type="ECO:0000313" key="18">
    <source>
        <dbReference type="Proteomes" id="UP000321157"/>
    </source>
</evidence>
<dbReference type="GO" id="GO:0019829">
    <property type="term" value="F:ATPase-coupled monoatomic cation transmembrane transporter activity"/>
    <property type="evidence" value="ECO:0007669"/>
    <property type="project" value="InterPro"/>
</dbReference>
<dbReference type="Pfam" id="PF00702">
    <property type="entry name" value="Hydrolase"/>
    <property type="match status" value="1"/>
</dbReference>
<dbReference type="RefSeq" id="WP_146810464.1">
    <property type="nucleotide sequence ID" value="NZ_BJXX01000117.1"/>
</dbReference>
<keyword evidence="6 15" id="KW-0812">Transmembrane</keyword>
<dbReference type="InterPro" id="IPR023298">
    <property type="entry name" value="ATPase_P-typ_TM_dom_sf"/>
</dbReference>
<keyword evidence="5" id="KW-0597">Phosphoprotein</keyword>
<dbReference type="PRINTS" id="PR00941">
    <property type="entry name" value="CDATPASE"/>
</dbReference>
<dbReference type="PANTHER" id="PTHR43079:SF1">
    <property type="entry name" value="CADMIUM_ZINC-TRANSPORTING ATPASE HMA1, CHLOROPLASTIC-RELATED"/>
    <property type="match status" value="1"/>
</dbReference>
<dbReference type="Proteomes" id="UP000321157">
    <property type="component" value="Unassembled WGS sequence"/>
</dbReference>
<evidence type="ECO:0000256" key="8">
    <source>
        <dbReference type="ARBA" id="ARBA00022741"/>
    </source>
</evidence>
<proteinExistence type="inferred from homology"/>
<dbReference type="InterPro" id="IPR044492">
    <property type="entry name" value="P_typ_ATPase_HD_dom"/>
</dbReference>
<dbReference type="FunFam" id="3.40.50.1000:FF:000020">
    <property type="entry name" value="Probable cation-transporting P-type ATPase"/>
    <property type="match status" value="1"/>
</dbReference>
<accession>A0A511V8K8</accession>
<dbReference type="NCBIfam" id="TIGR01525">
    <property type="entry name" value="ATPase-IB_hvy"/>
    <property type="match status" value="1"/>
</dbReference>
<evidence type="ECO:0000256" key="9">
    <source>
        <dbReference type="ARBA" id="ARBA00022840"/>
    </source>
</evidence>
<dbReference type="FunFam" id="2.70.150.10:FF:000002">
    <property type="entry name" value="Copper-transporting ATPase 1, putative"/>
    <property type="match status" value="1"/>
</dbReference>
<evidence type="ECO:0000256" key="6">
    <source>
        <dbReference type="ARBA" id="ARBA00022692"/>
    </source>
</evidence>
<dbReference type="InterPro" id="IPR036412">
    <property type="entry name" value="HAD-like_sf"/>
</dbReference>
<dbReference type="GO" id="GO:0016887">
    <property type="term" value="F:ATP hydrolysis activity"/>
    <property type="evidence" value="ECO:0007669"/>
    <property type="project" value="InterPro"/>
</dbReference>
<dbReference type="AlphaFoldDB" id="A0A511V8K8"/>
<comment type="caution">
    <text evidence="17">The sequence shown here is derived from an EMBL/GenBank/DDBJ whole genome shotgun (WGS) entry which is preliminary data.</text>
</comment>
<comment type="subcellular location">
    <subcellularLocation>
        <location evidence="1">Cell membrane</location>
        <topology evidence="1">Multi-pass membrane protein</topology>
    </subcellularLocation>
</comment>
<dbReference type="Gene3D" id="2.70.150.10">
    <property type="entry name" value="Calcium-transporting ATPase, cytoplasmic transduction domain A"/>
    <property type="match status" value="1"/>
</dbReference>
<dbReference type="NCBIfam" id="TIGR01512">
    <property type="entry name" value="ATPase-IB2_Cd"/>
    <property type="match status" value="1"/>
</dbReference>
<evidence type="ECO:0000256" key="15">
    <source>
        <dbReference type="RuleBase" id="RU362081"/>
    </source>
</evidence>
<dbReference type="SUPFAM" id="SSF81665">
    <property type="entry name" value="Calcium ATPase, transmembrane domain M"/>
    <property type="match status" value="1"/>
</dbReference>
<keyword evidence="4 15" id="KW-1003">Cell membrane</keyword>
<feature type="transmembrane region" description="Helical" evidence="15">
    <location>
        <begin position="597"/>
        <end position="616"/>
    </location>
</feature>
<evidence type="ECO:0000256" key="3">
    <source>
        <dbReference type="ARBA" id="ARBA00022448"/>
    </source>
</evidence>
<dbReference type="PROSITE" id="PS00154">
    <property type="entry name" value="ATPASE_E1_E2"/>
    <property type="match status" value="1"/>
</dbReference>
<keyword evidence="18" id="KW-1185">Reference proteome</keyword>
<evidence type="ECO:0000256" key="13">
    <source>
        <dbReference type="ARBA" id="ARBA00023065"/>
    </source>
</evidence>
<dbReference type="InterPro" id="IPR008250">
    <property type="entry name" value="ATPase_P-typ_transduc_dom_A_sf"/>
</dbReference>
<dbReference type="SFLD" id="SFLDG00002">
    <property type="entry name" value="C1.7:_P-type_atpase_like"/>
    <property type="match status" value="1"/>
</dbReference>
<dbReference type="GO" id="GO:0005524">
    <property type="term" value="F:ATP binding"/>
    <property type="evidence" value="ECO:0007669"/>
    <property type="project" value="UniProtKB-UniRule"/>
</dbReference>
<evidence type="ECO:0000256" key="5">
    <source>
        <dbReference type="ARBA" id="ARBA00022553"/>
    </source>
</evidence>
<evidence type="ECO:0000256" key="4">
    <source>
        <dbReference type="ARBA" id="ARBA00022475"/>
    </source>
</evidence>
<dbReference type="Gene3D" id="3.40.1110.10">
    <property type="entry name" value="Calcium-transporting ATPase, cytoplasmic domain N"/>
    <property type="match status" value="1"/>
</dbReference>
<dbReference type="SFLD" id="SFLDS00003">
    <property type="entry name" value="Haloacid_Dehalogenase"/>
    <property type="match status" value="1"/>
</dbReference>
<keyword evidence="11" id="KW-1278">Translocase</keyword>
<keyword evidence="7 15" id="KW-0479">Metal-binding</keyword>
<keyword evidence="10" id="KW-0460">Magnesium</keyword>
<dbReference type="OrthoDB" id="9813266at2"/>
<dbReference type="InterPro" id="IPR001757">
    <property type="entry name" value="P_typ_ATPase"/>
</dbReference>
<dbReference type="SUPFAM" id="SSF81653">
    <property type="entry name" value="Calcium ATPase, transduction domain A"/>
    <property type="match status" value="1"/>
</dbReference>
<dbReference type="Pfam" id="PF00122">
    <property type="entry name" value="E1-E2_ATPase"/>
    <property type="match status" value="1"/>
</dbReference>
<comment type="similarity">
    <text evidence="2 15">Belongs to the cation transport ATPase (P-type) (TC 3.A.3) family. Type IB subfamily.</text>
</comment>
<dbReference type="PANTHER" id="PTHR43079">
    <property type="entry name" value="PROBABLE CADMIUM/ZINC-TRANSPORTING ATPASE HMA1"/>
    <property type="match status" value="1"/>
</dbReference>
<evidence type="ECO:0000259" key="16">
    <source>
        <dbReference type="Pfam" id="PF00122"/>
    </source>
</evidence>
<evidence type="ECO:0000256" key="7">
    <source>
        <dbReference type="ARBA" id="ARBA00022723"/>
    </source>
</evidence>
<keyword evidence="12 15" id="KW-1133">Transmembrane helix</keyword>
<evidence type="ECO:0000256" key="14">
    <source>
        <dbReference type="ARBA" id="ARBA00023136"/>
    </source>
</evidence>
<dbReference type="InterPro" id="IPR018303">
    <property type="entry name" value="ATPase_P-typ_P_site"/>
</dbReference>
<dbReference type="PROSITE" id="PS01229">
    <property type="entry name" value="COF_2"/>
    <property type="match status" value="1"/>
</dbReference>
<feature type="transmembrane region" description="Helical" evidence="15">
    <location>
        <begin position="257"/>
        <end position="276"/>
    </location>
</feature>
<name>A0A511V8K8_9BACL</name>
<dbReference type="InterPro" id="IPR059000">
    <property type="entry name" value="ATPase_P-type_domA"/>
</dbReference>
<evidence type="ECO:0000256" key="2">
    <source>
        <dbReference type="ARBA" id="ARBA00006024"/>
    </source>
</evidence>
<dbReference type="GO" id="GO:0005886">
    <property type="term" value="C:plasma membrane"/>
    <property type="evidence" value="ECO:0007669"/>
    <property type="project" value="UniProtKB-SubCell"/>
</dbReference>
<dbReference type="InterPro" id="IPR027256">
    <property type="entry name" value="P-typ_ATPase_IB"/>
</dbReference>
<dbReference type="InterPro" id="IPR023299">
    <property type="entry name" value="ATPase_P-typ_cyto_dom_N"/>
</dbReference>
<evidence type="ECO:0000313" key="17">
    <source>
        <dbReference type="EMBL" id="GEN35129.1"/>
    </source>
</evidence>
<feature type="transmembrane region" description="Helical" evidence="15">
    <location>
        <begin position="288"/>
        <end position="309"/>
    </location>
</feature>
<feature type="transmembrane region" description="Helical" evidence="15">
    <location>
        <begin position="54"/>
        <end position="72"/>
    </location>
</feature>
<evidence type="ECO:0000256" key="11">
    <source>
        <dbReference type="ARBA" id="ARBA00022967"/>
    </source>
</evidence>
<dbReference type="InterPro" id="IPR051949">
    <property type="entry name" value="Cation_Transport_ATPase"/>
</dbReference>
<dbReference type="SUPFAM" id="SSF56784">
    <property type="entry name" value="HAD-like"/>
    <property type="match status" value="1"/>
</dbReference>
<dbReference type="GO" id="GO:0046872">
    <property type="term" value="F:metal ion binding"/>
    <property type="evidence" value="ECO:0007669"/>
    <property type="project" value="UniProtKB-KW"/>
</dbReference>
<dbReference type="InterPro" id="IPR023214">
    <property type="entry name" value="HAD_sf"/>
</dbReference>
<gene>
    <name evidence="17" type="ORF">ADA01nite_25890</name>
</gene>
<keyword evidence="13" id="KW-0406">Ion transport</keyword>
<organism evidence="17 18">
    <name type="scientific">Aneurinibacillus danicus</name>
    <dbReference type="NCBI Taxonomy" id="267746"/>
    <lineage>
        <taxon>Bacteria</taxon>
        <taxon>Bacillati</taxon>
        <taxon>Bacillota</taxon>
        <taxon>Bacilli</taxon>
        <taxon>Bacillales</taxon>
        <taxon>Paenibacillaceae</taxon>
        <taxon>Aneurinibacillus group</taxon>
        <taxon>Aneurinibacillus</taxon>
    </lineage>
</organism>